<keyword evidence="3" id="KW-0813">Transport</keyword>
<keyword evidence="9" id="KW-0472">Membrane</keyword>
<keyword evidence="8" id="KW-1133">Transmembrane helix</keyword>
<dbReference type="Gene3D" id="3.90.930.1">
    <property type="match status" value="1"/>
</dbReference>
<evidence type="ECO:0000313" key="12">
    <source>
        <dbReference type="Proteomes" id="UP001319200"/>
    </source>
</evidence>
<dbReference type="Pfam" id="PF03544">
    <property type="entry name" value="TonB_C"/>
    <property type="match status" value="1"/>
</dbReference>
<dbReference type="PROSITE" id="PS52015">
    <property type="entry name" value="TONB_CTD"/>
    <property type="match status" value="1"/>
</dbReference>
<evidence type="ECO:0000313" key="11">
    <source>
        <dbReference type="EMBL" id="MBT1697058.1"/>
    </source>
</evidence>
<gene>
    <name evidence="11" type="ORF">KK083_09245</name>
</gene>
<dbReference type="Gene3D" id="3.30.1150.10">
    <property type="match status" value="1"/>
</dbReference>
<dbReference type="InterPro" id="IPR006260">
    <property type="entry name" value="TonB/TolA_C"/>
</dbReference>
<feature type="domain" description="TonB C-terminal" evidence="10">
    <location>
        <begin position="194"/>
        <end position="284"/>
    </location>
</feature>
<comment type="caution">
    <text evidence="11">The sequence shown here is derived from an EMBL/GenBank/DDBJ whole genome shotgun (WGS) entry which is preliminary data.</text>
</comment>
<evidence type="ECO:0000256" key="3">
    <source>
        <dbReference type="ARBA" id="ARBA00022448"/>
    </source>
</evidence>
<dbReference type="GO" id="GO:0015031">
    <property type="term" value="P:protein transport"/>
    <property type="evidence" value="ECO:0007669"/>
    <property type="project" value="UniProtKB-KW"/>
</dbReference>
<keyword evidence="12" id="KW-1185">Reference proteome</keyword>
<keyword evidence="5" id="KW-0997">Cell inner membrane</keyword>
<dbReference type="PANTHER" id="PTHR33446:SF2">
    <property type="entry name" value="PROTEIN TONB"/>
    <property type="match status" value="1"/>
</dbReference>
<name>A0AAP2GMJ4_9BACT</name>
<evidence type="ECO:0000256" key="6">
    <source>
        <dbReference type="ARBA" id="ARBA00022692"/>
    </source>
</evidence>
<keyword evidence="4" id="KW-1003">Cell membrane</keyword>
<dbReference type="InterPro" id="IPR051045">
    <property type="entry name" value="TonB-dependent_transducer"/>
</dbReference>
<dbReference type="GO" id="GO:0055085">
    <property type="term" value="P:transmembrane transport"/>
    <property type="evidence" value="ECO:0007669"/>
    <property type="project" value="InterPro"/>
</dbReference>
<evidence type="ECO:0000256" key="7">
    <source>
        <dbReference type="ARBA" id="ARBA00022927"/>
    </source>
</evidence>
<dbReference type="InterPro" id="IPR011652">
    <property type="entry name" value="MORN_2"/>
</dbReference>
<keyword evidence="6" id="KW-0812">Transmembrane</keyword>
<keyword evidence="7" id="KW-0653">Protein transport</keyword>
<dbReference type="SUPFAM" id="SSF74653">
    <property type="entry name" value="TolA/TonB C-terminal domain"/>
    <property type="match status" value="1"/>
</dbReference>
<dbReference type="SUPFAM" id="SSF82185">
    <property type="entry name" value="Histone H3 K4-specific methyltransferase SET7/9 N-terminal domain"/>
    <property type="match status" value="1"/>
</dbReference>
<dbReference type="Proteomes" id="UP001319200">
    <property type="component" value="Unassembled WGS sequence"/>
</dbReference>
<proteinExistence type="inferred from homology"/>
<comment type="similarity">
    <text evidence="2">Belongs to the TonB family.</text>
</comment>
<evidence type="ECO:0000256" key="2">
    <source>
        <dbReference type="ARBA" id="ARBA00006555"/>
    </source>
</evidence>
<organism evidence="11 12">
    <name type="scientific">Chryseosolibacter histidini</name>
    <dbReference type="NCBI Taxonomy" id="2782349"/>
    <lineage>
        <taxon>Bacteria</taxon>
        <taxon>Pseudomonadati</taxon>
        <taxon>Bacteroidota</taxon>
        <taxon>Cytophagia</taxon>
        <taxon>Cytophagales</taxon>
        <taxon>Chryseotaleaceae</taxon>
        <taxon>Chryseosolibacter</taxon>
    </lineage>
</organism>
<evidence type="ECO:0000256" key="9">
    <source>
        <dbReference type="ARBA" id="ARBA00023136"/>
    </source>
</evidence>
<dbReference type="InterPro" id="IPR037682">
    <property type="entry name" value="TonB_C"/>
</dbReference>
<dbReference type="EMBL" id="JAHESF010000007">
    <property type="protein sequence ID" value="MBT1697058.1"/>
    <property type="molecule type" value="Genomic_DNA"/>
</dbReference>
<accession>A0AAP2GMJ4</accession>
<dbReference type="Pfam" id="PF07661">
    <property type="entry name" value="MORN_2"/>
    <property type="match status" value="2"/>
</dbReference>
<dbReference type="AlphaFoldDB" id="A0AAP2GMJ4"/>
<dbReference type="GO" id="GO:0098797">
    <property type="term" value="C:plasma membrane protein complex"/>
    <property type="evidence" value="ECO:0007669"/>
    <property type="project" value="TreeGrafter"/>
</dbReference>
<evidence type="ECO:0000259" key="10">
    <source>
        <dbReference type="PROSITE" id="PS52015"/>
    </source>
</evidence>
<evidence type="ECO:0000256" key="5">
    <source>
        <dbReference type="ARBA" id="ARBA00022519"/>
    </source>
</evidence>
<evidence type="ECO:0000256" key="8">
    <source>
        <dbReference type="ARBA" id="ARBA00022989"/>
    </source>
</evidence>
<sequence>MKTLKTIIFAILIPATAYCQQSQKVWQYLDEHCMATEDSMKAAYFRTVENTVKTIIVRDYYISGELEMVAECSSIIPRVVMDGKVTNYHKNGKISEEGFYKINSRTGPFKAYYENGSLKSEVSYDNTKQTYLGYWRENGESLLDHGNGHIFELIKDSFYHKEIVDSVMVNYYAVKEGTTDTVYLFLDKEPEYRGGYEFLMRDIQANMYYPRDARRNGIEGTVYVTFVIDKEGKVADAEVLKGIDPECDQIARRAVTKLKPWIPGMVRNKPVFVRFNLPVKFRLK</sequence>
<reference evidence="11 12" key="1">
    <citation type="submission" date="2021-05" db="EMBL/GenBank/DDBJ databases">
        <title>A Polyphasic approach of four new species of the genus Ohtaekwangia: Ohtaekwangia histidinii sp. nov., Ohtaekwangia cretensis sp. nov., Ohtaekwangia indiensis sp. nov., Ohtaekwangia reichenbachii sp. nov. from diverse environment.</title>
        <authorList>
            <person name="Octaviana S."/>
        </authorList>
    </citation>
    <scope>NUCLEOTIDE SEQUENCE [LARGE SCALE GENOMIC DNA]</scope>
    <source>
        <strain evidence="11 12">PWU4</strain>
    </source>
</reference>
<evidence type="ECO:0000256" key="4">
    <source>
        <dbReference type="ARBA" id="ARBA00022475"/>
    </source>
</evidence>
<dbReference type="NCBIfam" id="TIGR01352">
    <property type="entry name" value="tonB_Cterm"/>
    <property type="match status" value="1"/>
</dbReference>
<dbReference type="RefSeq" id="WP_254162753.1">
    <property type="nucleotide sequence ID" value="NZ_JAHESF010000007.1"/>
</dbReference>
<comment type="subcellular location">
    <subcellularLocation>
        <location evidence="1">Cell inner membrane</location>
        <topology evidence="1">Single-pass membrane protein</topology>
        <orientation evidence="1">Periplasmic side</orientation>
    </subcellularLocation>
</comment>
<protein>
    <submittedName>
        <fullName evidence="11">TonB family protein</fullName>
    </submittedName>
</protein>
<dbReference type="GO" id="GO:0031992">
    <property type="term" value="F:energy transducer activity"/>
    <property type="evidence" value="ECO:0007669"/>
    <property type="project" value="TreeGrafter"/>
</dbReference>
<dbReference type="PANTHER" id="PTHR33446">
    <property type="entry name" value="PROTEIN TONB-RELATED"/>
    <property type="match status" value="1"/>
</dbReference>
<evidence type="ECO:0000256" key="1">
    <source>
        <dbReference type="ARBA" id="ARBA00004383"/>
    </source>
</evidence>